<dbReference type="Proteomes" id="UP001054945">
    <property type="component" value="Unassembled WGS sequence"/>
</dbReference>
<comment type="caution">
    <text evidence="1">The sequence shown here is derived from an EMBL/GenBank/DDBJ whole genome shotgun (WGS) entry which is preliminary data.</text>
</comment>
<gene>
    <name evidence="1" type="ORF">CEXT_487481</name>
</gene>
<accession>A0AAV4M488</accession>
<dbReference type="AlphaFoldDB" id="A0AAV4M488"/>
<keyword evidence="2" id="KW-1185">Reference proteome</keyword>
<sequence>MAHRFESSVGIVVVVQTGR</sequence>
<proteinExistence type="predicted"/>
<protein>
    <submittedName>
        <fullName evidence="1">Uncharacterized protein</fullName>
    </submittedName>
</protein>
<name>A0AAV4M488_CAEEX</name>
<organism evidence="1 2">
    <name type="scientific">Caerostris extrusa</name>
    <name type="common">Bark spider</name>
    <name type="synonym">Caerostris bankana</name>
    <dbReference type="NCBI Taxonomy" id="172846"/>
    <lineage>
        <taxon>Eukaryota</taxon>
        <taxon>Metazoa</taxon>
        <taxon>Ecdysozoa</taxon>
        <taxon>Arthropoda</taxon>
        <taxon>Chelicerata</taxon>
        <taxon>Arachnida</taxon>
        <taxon>Araneae</taxon>
        <taxon>Araneomorphae</taxon>
        <taxon>Entelegynae</taxon>
        <taxon>Araneoidea</taxon>
        <taxon>Araneidae</taxon>
        <taxon>Caerostris</taxon>
    </lineage>
</organism>
<dbReference type="EMBL" id="BPLR01001847">
    <property type="protein sequence ID" value="GIX67030.1"/>
    <property type="molecule type" value="Genomic_DNA"/>
</dbReference>
<evidence type="ECO:0000313" key="1">
    <source>
        <dbReference type="EMBL" id="GIX67030.1"/>
    </source>
</evidence>
<reference evidence="1 2" key="1">
    <citation type="submission" date="2021-06" db="EMBL/GenBank/DDBJ databases">
        <title>Caerostris extrusa draft genome.</title>
        <authorList>
            <person name="Kono N."/>
            <person name="Arakawa K."/>
        </authorList>
    </citation>
    <scope>NUCLEOTIDE SEQUENCE [LARGE SCALE GENOMIC DNA]</scope>
</reference>
<feature type="non-terminal residue" evidence="1">
    <location>
        <position position="19"/>
    </location>
</feature>
<evidence type="ECO:0000313" key="2">
    <source>
        <dbReference type="Proteomes" id="UP001054945"/>
    </source>
</evidence>